<feature type="compositionally biased region" description="Low complexity" evidence="1">
    <location>
        <begin position="271"/>
        <end position="281"/>
    </location>
</feature>
<feature type="compositionally biased region" description="Basic and acidic residues" evidence="1">
    <location>
        <begin position="320"/>
        <end position="332"/>
    </location>
</feature>
<feature type="region of interest" description="Disordered" evidence="1">
    <location>
        <begin position="407"/>
        <end position="455"/>
    </location>
</feature>
<feature type="region of interest" description="Disordered" evidence="1">
    <location>
        <begin position="1"/>
        <end position="352"/>
    </location>
</feature>
<protein>
    <recommendedName>
        <fullName evidence="5">DUF1795 domain-containing protein</fullName>
    </recommendedName>
</protein>
<proteinExistence type="predicted"/>
<evidence type="ECO:0000256" key="2">
    <source>
        <dbReference type="SAM" id="Phobius"/>
    </source>
</evidence>
<name>A0ABV3G7V2_MICGL</name>
<evidence type="ECO:0000256" key="1">
    <source>
        <dbReference type="SAM" id="MobiDB-lite"/>
    </source>
</evidence>
<keyword evidence="2" id="KW-0472">Membrane</keyword>
<dbReference type="Proteomes" id="UP001551675">
    <property type="component" value="Unassembled WGS sequence"/>
</dbReference>
<feature type="transmembrane region" description="Helical" evidence="2">
    <location>
        <begin position="380"/>
        <end position="402"/>
    </location>
</feature>
<reference evidence="3 4" key="1">
    <citation type="submission" date="2024-06" db="EMBL/GenBank/DDBJ databases">
        <title>The Natural Products Discovery Center: Release of the First 8490 Sequenced Strains for Exploring Actinobacteria Biosynthetic Diversity.</title>
        <authorList>
            <person name="Kalkreuter E."/>
            <person name="Kautsar S.A."/>
            <person name="Yang D."/>
            <person name="Bader C.D."/>
            <person name="Teijaro C.N."/>
            <person name="Fluegel L."/>
            <person name="Davis C.M."/>
            <person name="Simpson J.R."/>
            <person name="Lauterbach L."/>
            <person name="Steele A.D."/>
            <person name="Gui C."/>
            <person name="Meng S."/>
            <person name="Li G."/>
            <person name="Viehrig K."/>
            <person name="Ye F."/>
            <person name="Su P."/>
            <person name="Kiefer A.F."/>
            <person name="Nichols A."/>
            <person name="Cepeda A.J."/>
            <person name="Yan W."/>
            <person name="Fan B."/>
            <person name="Jiang Y."/>
            <person name="Adhikari A."/>
            <person name="Zheng C.-J."/>
            <person name="Schuster L."/>
            <person name="Cowan T.M."/>
            <person name="Smanski M.J."/>
            <person name="Chevrette M.G."/>
            <person name="De Carvalho L.P.S."/>
            <person name="Shen B."/>
        </authorList>
    </citation>
    <scope>NUCLEOTIDE SEQUENCE [LARGE SCALE GENOMIC DNA]</scope>
    <source>
        <strain evidence="3 4">NPDC050100</strain>
    </source>
</reference>
<keyword evidence="2" id="KW-1133">Transmembrane helix</keyword>
<evidence type="ECO:0000313" key="4">
    <source>
        <dbReference type="Proteomes" id="UP001551675"/>
    </source>
</evidence>
<comment type="caution">
    <text evidence="3">The sequence shown here is derived from an EMBL/GenBank/DDBJ whole genome shotgun (WGS) entry which is preliminary data.</text>
</comment>
<evidence type="ECO:0008006" key="5">
    <source>
        <dbReference type="Google" id="ProtNLM"/>
    </source>
</evidence>
<dbReference type="EMBL" id="JBFALK010000002">
    <property type="protein sequence ID" value="MEV0967688.1"/>
    <property type="molecule type" value="Genomic_DNA"/>
</dbReference>
<sequence>MPSEHSEPQRTPAWPEVPPAWPEVPAASSFTPSVRSFDTTNPGTDQSAQHHSPYPPQGQAPSQYPSPGQEERSAFMPPPPSSYGDARSDDPYGMPQSSQHAAGANPFLPPPPASYGADPLGMRPDPMRQDPTRPDPMRSDPTRPDPMWPDPMRSDSARPDSMRPDSMRPDPMRPDHLREDPLRVREDPLGMRPDPMRSDPMRQDPMRQDPMRQDPMRPDPLRSDPMRIDPLGQDPSSRPDPLSADRSPFAAAPAESTMSMPVSADSTMSMPAPAAYPQASPAGPPPGAPGIPGAPGVPGAPGAPGGAQPGFPGPAGPFDRPQEGMERPDDPYRPFVTAGQISGPKTPPAHRQEELWNTVFGDGERGPDDDYYDDEGGRPIWLFALIGSVVVALIAALVWAFVSGPLSSGDSTGDSSPSAKPSAKPSAPVAAKPQSLPALPTYKGTPSPVSGKVTDTAGRITLPRLGGPWQLDQRAQHIQDTYGFATRQYVAAGMTPEGKPQFAQVMTGPLDESLAAKYTSEDNLTPVINGVMLQARQKLFDKNTKISPSARQKLSRGGMTGQLVAYTAKTGSEQTTAVVAALNTGGDLPTIVYMQVPKAKAELLPDINTVFKTIRPVG</sequence>
<feature type="compositionally biased region" description="Basic and acidic residues" evidence="1">
    <location>
        <begin position="152"/>
        <end position="227"/>
    </location>
</feature>
<feature type="compositionally biased region" description="Basic and acidic residues" evidence="1">
    <location>
        <begin position="125"/>
        <end position="143"/>
    </location>
</feature>
<accession>A0ABV3G7V2</accession>
<evidence type="ECO:0000313" key="3">
    <source>
        <dbReference type="EMBL" id="MEV0967688.1"/>
    </source>
</evidence>
<dbReference type="RefSeq" id="WP_358129617.1">
    <property type="nucleotide sequence ID" value="NZ_JBFALK010000002.1"/>
</dbReference>
<gene>
    <name evidence="3" type="ORF">AB0I59_03565</name>
</gene>
<organism evidence="3 4">
    <name type="scientific">Microtetraspora glauca</name>
    <dbReference type="NCBI Taxonomy" id="1996"/>
    <lineage>
        <taxon>Bacteria</taxon>
        <taxon>Bacillati</taxon>
        <taxon>Actinomycetota</taxon>
        <taxon>Actinomycetes</taxon>
        <taxon>Streptosporangiales</taxon>
        <taxon>Streptosporangiaceae</taxon>
        <taxon>Microtetraspora</taxon>
    </lineage>
</organism>
<feature type="compositionally biased region" description="Low complexity" evidence="1">
    <location>
        <begin position="407"/>
        <end position="433"/>
    </location>
</feature>
<keyword evidence="2" id="KW-0812">Transmembrane</keyword>
<feature type="compositionally biased region" description="Polar residues" evidence="1">
    <location>
        <begin position="28"/>
        <end position="50"/>
    </location>
</feature>
<keyword evidence="4" id="KW-1185">Reference proteome</keyword>
<feature type="compositionally biased region" description="Polar residues" evidence="1">
    <location>
        <begin position="256"/>
        <end position="269"/>
    </location>
</feature>